<evidence type="ECO:0000256" key="2">
    <source>
        <dbReference type="SAM" id="Phobius"/>
    </source>
</evidence>
<keyword evidence="2" id="KW-0812">Transmembrane</keyword>
<protein>
    <submittedName>
        <fullName evidence="3">Uncharacterized protein</fullName>
    </submittedName>
</protein>
<accession>A0A931FUQ2</accession>
<evidence type="ECO:0000256" key="1">
    <source>
        <dbReference type="SAM" id="MobiDB-lite"/>
    </source>
</evidence>
<organism evidence="3 4">
    <name type="scientific">Actinoplanes aureus</name>
    <dbReference type="NCBI Taxonomy" id="2792083"/>
    <lineage>
        <taxon>Bacteria</taxon>
        <taxon>Bacillati</taxon>
        <taxon>Actinomycetota</taxon>
        <taxon>Actinomycetes</taxon>
        <taxon>Micromonosporales</taxon>
        <taxon>Micromonosporaceae</taxon>
        <taxon>Actinoplanes</taxon>
    </lineage>
</organism>
<dbReference type="RefSeq" id="WP_196412297.1">
    <property type="nucleotide sequence ID" value="NZ_JADQTO010000002.1"/>
</dbReference>
<evidence type="ECO:0000313" key="3">
    <source>
        <dbReference type="EMBL" id="MBG0560473.1"/>
    </source>
</evidence>
<feature type="transmembrane region" description="Helical" evidence="2">
    <location>
        <begin position="21"/>
        <end position="46"/>
    </location>
</feature>
<dbReference type="AlphaFoldDB" id="A0A931FUQ2"/>
<name>A0A931FUQ2_9ACTN</name>
<keyword evidence="2" id="KW-0472">Membrane</keyword>
<evidence type="ECO:0000313" key="4">
    <source>
        <dbReference type="Proteomes" id="UP000598146"/>
    </source>
</evidence>
<feature type="compositionally biased region" description="Pro residues" evidence="1">
    <location>
        <begin position="258"/>
        <end position="267"/>
    </location>
</feature>
<reference evidence="3" key="1">
    <citation type="submission" date="2020-11" db="EMBL/GenBank/DDBJ databases">
        <title>Isolation and identification of active actinomycetes.</title>
        <authorList>
            <person name="Sun X."/>
        </authorList>
    </citation>
    <scope>NUCLEOTIDE SEQUENCE</scope>
    <source>
        <strain evidence="3">NEAU-A11</strain>
    </source>
</reference>
<gene>
    <name evidence="3" type="ORF">I4J89_03200</name>
</gene>
<feature type="transmembrane region" description="Helical" evidence="2">
    <location>
        <begin position="149"/>
        <end position="173"/>
    </location>
</feature>
<dbReference type="EMBL" id="JADQTO010000002">
    <property type="protein sequence ID" value="MBG0560473.1"/>
    <property type="molecule type" value="Genomic_DNA"/>
</dbReference>
<keyword evidence="2" id="KW-1133">Transmembrane helix</keyword>
<feature type="transmembrane region" description="Helical" evidence="2">
    <location>
        <begin position="66"/>
        <end position="93"/>
    </location>
</feature>
<proteinExistence type="predicted"/>
<feature type="transmembrane region" description="Helical" evidence="2">
    <location>
        <begin position="105"/>
        <end position="129"/>
    </location>
</feature>
<sequence length="287" mass="29121">MSYAVQPPVVAPPARSRPAAVTTAVVLLWTMAVVGLAYAIGMVAIAPGTIDRFRDATGDTDQVESFISVIWIDAAVALVMAVLVVALFAVLGVGLRRGSRLARGVTLGICVLGFLAGIGSLLAIAGQRAGEALPGSVGAALGAAYPNGWISLNVAVAAAQVLAYLVVAVLLLLAPRPFFASGSAASGNPPAHPHLGGYPYPAPGNWPGAPAGYGQPPAYPGPGAYPPAGWGYPAYQPQSAPVPPHSTTGDDHHTWAPPQSPPIPGPEQPTSSSEQTGEREPGSQPRD</sequence>
<keyword evidence="4" id="KW-1185">Reference proteome</keyword>
<comment type="caution">
    <text evidence="3">The sequence shown here is derived from an EMBL/GenBank/DDBJ whole genome shotgun (WGS) entry which is preliminary data.</text>
</comment>
<feature type="compositionally biased region" description="Basic and acidic residues" evidence="1">
    <location>
        <begin position="276"/>
        <end position="287"/>
    </location>
</feature>
<feature type="region of interest" description="Disordered" evidence="1">
    <location>
        <begin position="230"/>
        <end position="287"/>
    </location>
</feature>
<dbReference type="Proteomes" id="UP000598146">
    <property type="component" value="Unassembled WGS sequence"/>
</dbReference>